<dbReference type="Proteomes" id="UP000001593">
    <property type="component" value="Unassembled WGS sequence"/>
</dbReference>
<proteinExistence type="predicted"/>
<feature type="region of interest" description="Disordered" evidence="1">
    <location>
        <begin position="178"/>
        <end position="245"/>
    </location>
</feature>
<dbReference type="HOGENOM" id="CLU_364602_0_0_1"/>
<reference evidence="2 3" key="1">
    <citation type="journal article" date="2007" name="Science">
        <title>Sea anemone genome reveals ancestral eumetazoan gene repertoire and genomic organization.</title>
        <authorList>
            <person name="Putnam N.H."/>
            <person name="Srivastava M."/>
            <person name="Hellsten U."/>
            <person name="Dirks B."/>
            <person name="Chapman J."/>
            <person name="Salamov A."/>
            <person name="Terry A."/>
            <person name="Shapiro H."/>
            <person name="Lindquist E."/>
            <person name="Kapitonov V.V."/>
            <person name="Jurka J."/>
            <person name="Genikhovich G."/>
            <person name="Grigoriev I.V."/>
            <person name="Lucas S.M."/>
            <person name="Steele R.E."/>
            <person name="Finnerty J.R."/>
            <person name="Technau U."/>
            <person name="Martindale M.Q."/>
            <person name="Rokhsar D.S."/>
        </authorList>
    </citation>
    <scope>NUCLEOTIDE SEQUENCE [LARGE SCALE GENOMIC DNA]</scope>
    <source>
        <strain evidence="3">CH2 X CH6</strain>
    </source>
</reference>
<dbReference type="InParanoid" id="A7SA97"/>
<name>A7SA97_NEMVE</name>
<dbReference type="eggNOG" id="ENOG502RCNM">
    <property type="taxonomic scope" value="Eukaryota"/>
</dbReference>
<feature type="compositionally biased region" description="Basic and acidic residues" evidence="1">
    <location>
        <begin position="545"/>
        <end position="574"/>
    </location>
</feature>
<sequence>MGQCNYVELGEKKEALNLVETDDYTLTIDGNLISLKAGFLWYSRGSDPFEEEPLPRTFYHPSQAKELSKRERGVCLVADEGLKNPMEKVNSPEDLKFLDGVNKLKIHEVPTRENGLPADSSSSQFNESWPSTDRTLSVGTPQSVISTPEMTQPMREWLNKREGGPTKSTLGWFINRFRNAPPTSRQHRDRAGLPSGSKGGDFWWLSPPSSSSTPLGDTPPQRLLSPHKSPKLTPRKGSSTLSSSIDIADKATSDLQKRATELLEKSETTLDSTISTEPFPNLVKPHLIQAPLKQTSVSQPETHIAAPNPSYKQKRDINPENDILYQWRLARKMEQAQEKAGRTLAAAINPWKAGYQERVGSDIQTMRGRQPRASDTGYTESRTGPEQLGNISNTQHKPSAPHLNDGNALVIGHHHAKVPPHLHLSCDIIPCPHHDHGNQPRYTGNHDNQPRYTGNHDDQHSNQCRRPGNHGNLPSNQIGHTGNHGDHYTNRKSYPGNQGDGNVRHSFDGGIVTRESVQNQEKVDPPDEHILQQEDTAVAPPDSMQGRDRRKEAVSVDGDKDAGKQAEEDKENKKPSGTGGKLYKLSCWEVVSKHLFSEDQLSSSGDEALLVSQVQDRTKTKSSTQEDLLSRSYDKRKLTKEQLTETKSSVSPEKDYRGSGSVRSSSRRTSDYQQHDQNGRGVDENRGEPSHGRGRIRSSSQGSSSSRSDITSSGHLSASAPHMTSLLAESSEEEFSDDEILKVLRDKSQKYREKLREIDRLLNQAK</sequence>
<feature type="compositionally biased region" description="Basic and acidic residues" evidence="1">
    <location>
        <begin position="521"/>
        <end position="532"/>
    </location>
</feature>
<dbReference type="EMBL" id="DS469608">
    <property type="protein sequence ID" value="EDO39331.1"/>
    <property type="molecule type" value="Genomic_DNA"/>
</dbReference>
<dbReference type="AlphaFoldDB" id="A7SA97"/>
<keyword evidence="3" id="KW-1185">Reference proteome</keyword>
<feature type="compositionally biased region" description="Low complexity" evidence="1">
    <location>
        <begin position="697"/>
        <end position="714"/>
    </location>
</feature>
<feature type="compositionally biased region" description="Basic and acidic residues" evidence="1">
    <location>
        <begin position="668"/>
        <end position="691"/>
    </location>
</feature>
<dbReference type="PANTHER" id="PTHR22045">
    <property type="entry name" value="PROLINE AND SERINE-RICH PROTEIN 3"/>
    <property type="match status" value="1"/>
</dbReference>
<dbReference type="STRING" id="45351.A7SA97"/>
<feature type="compositionally biased region" description="Polar residues" evidence="1">
    <location>
        <begin position="119"/>
        <end position="150"/>
    </location>
</feature>
<feature type="compositionally biased region" description="Basic and acidic residues" evidence="1">
    <location>
        <begin position="628"/>
        <end position="644"/>
    </location>
</feature>
<evidence type="ECO:0000313" key="3">
    <source>
        <dbReference type="Proteomes" id="UP000001593"/>
    </source>
</evidence>
<feature type="compositionally biased region" description="Polar residues" evidence="1">
    <location>
        <begin position="376"/>
        <end position="397"/>
    </location>
</feature>
<feature type="compositionally biased region" description="Polar residues" evidence="1">
    <location>
        <begin position="236"/>
        <end position="245"/>
    </location>
</feature>
<gene>
    <name evidence="2" type="ORF">NEMVEDRAFT_v1g243925</name>
</gene>
<feature type="region of interest" description="Disordered" evidence="1">
    <location>
        <begin position="110"/>
        <end position="152"/>
    </location>
</feature>
<feature type="region of interest" description="Disordered" evidence="1">
    <location>
        <begin position="612"/>
        <end position="739"/>
    </location>
</feature>
<dbReference type="PANTHER" id="PTHR22045:SF6">
    <property type="entry name" value="PROLINE AND SERINE-RICH PROTEIN 3"/>
    <property type="match status" value="1"/>
</dbReference>
<feature type="region of interest" description="Disordered" evidence="1">
    <location>
        <begin position="437"/>
        <end position="581"/>
    </location>
</feature>
<feature type="compositionally biased region" description="Polar residues" evidence="1">
    <location>
        <begin position="440"/>
        <end position="452"/>
    </location>
</feature>
<accession>A7SA97</accession>
<dbReference type="InterPro" id="IPR037646">
    <property type="entry name" value="PROSER3"/>
</dbReference>
<protein>
    <submittedName>
        <fullName evidence="2">Uncharacterized protein</fullName>
    </submittedName>
</protein>
<evidence type="ECO:0000313" key="2">
    <source>
        <dbReference type="EMBL" id="EDO39331.1"/>
    </source>
</evidence>
<feature type="region of interest" description="Disordered" evidence="1">
    <location>
        <begin position="294"/>
        <end position="316"/>
    </location>
</feature>
<organism evidence="2 3">
    <name type="scientific">Nematostella vectensis</name>
    <name type="common">Starlet sea anemone</name>
    <dbReference type="NCBI Taxonomy" id="45351"/>
    <lineage>
        <taxon>Eukaryota</taxon>
        <taxon>Metazoa</taxon>
        <taxon>Cnidaria</taxon>
        <taxon>Anthozoa</taxon>
        <taxon>Hexacorallia</taxon>
        <taxon>Actiniaria</taxon>
        <taxon>Edwardsiidae</taxon>
        <taxon>Nematostella</taxon>
    </lineage>
</organism>
<evidence type="ECO:0000256" key="1">
    <source>
        <dbReference type="SAM" id="MobiDB-lite"/>
    </source>
</evidence>
<feature type="region of interest" description="Disordered" evidence="1">
    <location>
        <begin position="365"/>
        <end position="402"/>
    </location>
</feature>
<feature type="compositionally biased region" description="Low complexity" evidence="1">
    <location>
        <begin position="205"/>
        <end position="220"/>
    </location>
</feature>